<dbReference type="PANTHER" id="PTHR30273:SF2">
    <property type="entry name" value="PROTEIN FECR"/>
    <property type="match status" value="1"/>
</dbReference>
<dbReference type="InterPro" id="IPR006860">
    <property type="entry name" value="FecR"/>
</dbReference>
<keyword evidence="1" id="KW-1133">Transmembrane helix</keyword>
<dbReference type="InterPro" id="IPR012373">
    <property type="entry name" value="Ferrdict_sens_TM"/>
</dbReference>
<evidence type="ECO:0000259" key="2">
    <source>
        <dbReference type="Pfam" id="PF04773"/>
    </source>
</evidence>
<feature type="transmembrane region" description="Helical" evidence="1">
    <location>
        <begin position="73"/>
        <end position="95"/>
    </location>
</feature>
<organism evidence="3">
    <name type="scientific">Sphingomonas psychrotolerans</name>
    <dbReference type="NCBI Taxonomy" id="1327635"/>
    <lineage>
        <taxon>Bacteria</taxon>
        <taxon>Pseudomonadati</taxon>
        <taxon>Pseudomonadota</taxon>
        <taxon>Alphaproteobacteria</taxon>
        <taxon>Sphingomonadales</taxon>
        <taxon>Sphingomonadaceae</taxon>
        <taxon>Sphingomonas</taxon>
    </lineage>
</organism>
<reference evidence="3" key="1">
    <citation type="submission" date="2022-04" db="EMBL/GenBank/DDBJ databases">
        <title>Tomato heritable bacteria conferring resistance against bacterial wilt.</title>
        <authorList>
            <person name="Yin J."/>
        </authorList>
    </citation>
    <scope>NUCLEOTIDE SEQUENCE</scope>
    <source>
        <strain evidence="3">Cra20</strain>
    </source>
</reference>
<gene>
    <name evidence="3" type="ORF">MZO42_19760</name>
</gene>
<dbReference type="Pfam" id="PF04773">
    <property type="entry name" value="FecR"/>
    <property type="match status" value="1"/>
</dbReference>
<dbReference type="PANTHER" id="PTHR30273">
    <property type="entry name" value="PERIPLASMIC SIGNAL SENSOR AND SIGMA FACTOR ACTIVATOR FECR-RELATED"/>
    <property type="match status" value="1"/>
</dbReference>
<evidence type="ECO:0000256" key="1">
    <source>
        <dbReference type="SAM" id="Phobius"/>
    </source>
</evidence>
<name>A0ABU3N994_9SPHN</name>
<proteinExistence type="predicted"/>
<evidence type="ECO:0000313" key="3">
    <source>
        <dbReference type="EMBL" id="MDT8760943.1"/>
    </source>
</evidence>
<accession>A0ABU3N994</accession>
<protein>
    <submittedName>
        <fullName evidence="3">FecR domain-containing protein</fullName>
    </submittedName>
</protein>
<comment type="caution">
    <text evidence="3">The sequence shown here is derived from an EMBL/GenBank/DDBJ whole genome shotgun (WGS) entry which is preliminary data.</text>
</comment>
<keyword evidence="1" id="KW-0812">Transmembrane</keyword>
<feature type="domain" description="FecR protein" evidence="2">
    <location>
        <begin position="99"/>
        <end position="190"/>
    </location>
</feature>
<dbReference type="PIRSF" id="PIRSF018266">
    <property type="entry name" value="FecR"/>
    <property type="match status" value="1"/>
</dbReference>
<dbReference type="EMBL" id="JALMLT010000006">
    <property type="protein sequence ID" value="MDT8760943.1"/>
    <property type="molecule type" value="Genomic_DNA"/>
</dbReference>
<dbReference type="Gene3D" id="2.60.120.1440">
    <property type="match status" value="1"/>
</dbReference>
<keyword evidence="1" id="KW-0472">Membrane</keyword>
<sequence length="314" mass="33123">MHDPVEVAAAAWALRHPLDAAGEAELKVWLAQDRRHAGALLRAQAGLSVLERNLAGERADLAAPPSPGVSRRWLVAGAGGAIAAALAGVIGWPMLTGERVETARGEIRRLPLADGSVATIDTSSALRVRMARDSRRISLSKGQAWFEVAKDRARPFLVDAGMAQVRAVGTAFSVRRTEDGVQVAVTEGTVAAWASDAGGTMTILEAGQYANFRRGAAAPVTGTAPAAIERSLAWRDGEIALENETLASAAAQFNRYNRQQLIVADPALASERLVGLFEIDKPEVFAATLAASLDVAVAATPDEIRLSRKKRAAP</sequence>